<reference evidence="1 2" key="1">
    <citation type="submission" date="2015-07" db="EMBL/GenBank/DDBJ databases">
        <title>Genome analysis of myxobacterium Chondromyces crocatus Cm c5 reveals a high potential for natural compound synthesis and the genetic basis for the loss of fruiting body formation.</title>
        <authorList>
            <person name="Zaburannyi N."/>
            <person name="Bunk B."/>
            <person name="Maier J."/>
            <person name="Overmann J."/>
            <person name="Mueller R."/>
        </authorList>
    </citation>
    <scope>NUCLEOTIDE SEQUENCE [LARGE SCALE GENOMIC DNA]</scope>
    <source>
        <strain evidence="1 2">Cm c5</strain>
    </source>
</reference>
<evidence type="ECO:0000313" key="2">
    <source>
        <dbReference type="Proteomes" id="UP000067626"/>
    </source>
</evidence>
<dbReference type="AlphaFoldDB" id="A0A0K1E5R2"/>
<sequence length="180" mass="20057">MTRWEHNGGDLRAAADGLAKARSAGALLGIEIESDSLEKARDDEDTRDREGELIRKAWETAVAVLPSAAVGRRTRWSRFEFILEGKRGGMGVLGERLLTAFKRDDDLSALEWHLIFTEIFVAEPERTFLCDPGYDLRTAEGMSAIAWVEPYPGADWKTSQRHPTVTFLRLGPPLSQGAQD</sequence>
<name>A0A0K1E5R2_CHOCO</name>
<gene>
    <name evidence="1" type="ORF">CMC5_000240</name>
</gene>
<keyword evidence="2" id="KW-1185">Reference proteome</keyword>
<dbReference type="Proteomes" id="UP000067626">
    <property type="component" value="Chromosome"/>
</dbReference>
<accession>A0A0K1E5R2</accession>
<dbReference type="RefSeq" id="WP_050428505.1">
    <property type="nucleotide sequence ID" value="NZ_CP012159.1"/>
</dbReference>
<dbReference type="KEGG" id="ccro:CMC5_000240"/>
<proteinExistence type="predicted"/>
<evidence type="ECO:0000313" key="1">
    <source>
        <dbReference type="EMBL" id="AKT35913.1"/>
    </source>
</evidence>
<dbReference type="STRING" id="52.CMC5_000240"/>
<organism evidence="1 2">
    <name type="scientific">Chondromyces crocatus</name>
    <dbReference type="NCBI Taxonomy" id="52"/>
    <lineage>
        <taxon>Bacteria</taxon>
        <taxon>Pseudomonadati</taxon>
        <taxon>Myxococcota</taxon>
        <taxon>Polyangia</taxon>
        <taxon>Polyangiales</taxon>
        <taxon>Polyangiaceae</taxon>
        <taxon>Chondromyces</taxon>
    </lineage>
</organism>
<dbReference type="EMBL" id="CP012159">
    <property type="protein sequence ID" value="AKT35913.1"/>
    <property type="molecule type" value="Genomic_DNA"/>
</dbReference>
<protein>
    <submittedName>
        <fullName evidence="1">Uncharacterized protein</fullName>
    </submittedName>
</protein>